<feature type="compositionally biased region" description="Basic and acidic residues" evidence="1">
    <location>
        <begin position="221"/>
        <end position="232"/>
    </location>
</feature>
<feature type="region of interest" description="Disordered" evidence="1">
    <location>
        <begin position="169"/>
        <end position="203"/>
    </location>
</feature>
<feature type="region of interest" description="Disordered" evidence="1">
    <location>
        <begin position="440"/>
        <end position="512"/>
    </location>
</feature>
<feature type="region of interest" description="Disordered" evidence="1">
    <location>
        <begin position="1"/>
        <end position="138"/>
    </location>
</feature>
<dbReference type="Proteomes" id="UP000297245">
    <property type="component" value="Unassembled WGS sequence"/>
</dbReference>
<proteinExistence type="predicted"/>
<feature type="compositionally biased region" description="Polar residues" evidence="1">
    <location>
        <begin position="1"/>
        <end position="20"/>
    </location>
</feature>
<dbReference type="AlphaFoldDB" id="A0A4S8L0Z0"/>
<evidence type="ECO:0000256" key="1">
    <source>
        <dbReference type="SAM" id="MobiDB-lite"/>
    </source>
</evidence>
<feature type="compositionally biased region" description="Basic and acidic residues" evidence="1">
    <location>
        <begin position="446"/>
        <end position="467"/>
    </location>
</feature>
<dbReference type="OrthoDB" id="2507647at2759"/>
<protein>
    <submittedName>
        <fullName evidence="2">Uncharacterized protein</fullName>
    </submittedName>
</protein>
<feature type="compositionally biased region" description="Pro residues" evidence="1">
    <location>
        <begin position="125"/>
        <end position="138"/>
    </location>
</feature>
<feature type="compositionally biased region" description="Low complexity" evidence="1">
    <location>
        <begin position="83"/>
        <end position="94"/>
    </location>
</feature>
<accession>A0A4S8L0Z0</accession>
<name>A0A4S8L0Z0_DENBC</name>
<dbReference type="EMBL" id="ML179762">
    <property type="protein sequence ID" value="THU82044.1"/>
    <property type="molecule type" value="Genomic_DNA"/>
</dbReference>
<evidence type="ECO:0000313" key="3">
    <source>
        <dbReference type="Proteomes" id="UP000297245"/>
    </source>
</evidence>
<feature type="compositionally biased region" description="Pro residues" evidence="1">
    <location>
        <begin position="188"/>
        <end position="203"/>
    </location>
</feature>
<sequence length="586" mass="64737">MAAIFQSLSSLHELSSTPTIPQRRRRESSPPREVEIIDVDELDDIRPVQLTQTRPAQRRRTEPVETIILDSDDEDYQPFPVASSSRSRLQSPPLHFRGLSPVPPVPPVPPHLAPYTSLPMRRNPPSHPPTPPVRVPPPLRPLDREYDFETRFSGPEPADLTATEIRRRLSQTPGPPGSPYRHGAQPNPHGPPVTGPPVTLPQPPNAVGLGGGLMTTNNLRRAQERAEREQRAGARAARTRHHHVHLPRVNRGNAIHFIGHHPDFFDDGDEILFHSMWNDLERDRDFLARYPILGRLGHAHGMYKKPELDYDKSYTHGPPNPDAGFTFDFAPGEENISIDGGQPSSSFPVTSIDNPIILDDDEVSQAFNAAHSSVSVQPVASSSSSSSTPFKFKALLVCSHCRDPLVLGEGTIGLSEAEARQKKIWSLRCGHLIDGKCYEELGFPKPKPEENRETPVLTKKDKGKGKSVELPLPLPPPPEDNSIRSRLRPRHSGGATATPNSGNSIPPAATADSNEGWLTFVSNYMRTRQRGGKGKGKQREKVPKVEETFKWVCPVPGCAREHESAKIDGVWGVDKESGRGVIQVFV</sequence>
<reference evidence="2 3" key="1">
    <citation type="journal article" date="2019" name="Nat. Ecol. Evol.">
        <title>Megaphylogeny resolves global patterns of mushroom evolution.</title>
        <authorList>
            <person name="Varga T."/>
            <person name="Krizsan K."/>
            <person name="Foldi C."/>
            <person name="Dima B."/>
            <person name="Sanchez-Garcia M."/>
            <person name="Sanchez-Ramirez S."/>
            <person name="Szollosi G.J."/>
            <person name="Szarkandi J.G."/>
            <person name="Papp V."/>
            <person name="Albert L."/>
            <person name="Andreopoulos W."/>
            <person name="Angelini C."/>
            <person name="Antonin V."/>
            <person name="Barry K.W."/>
            <person name="Bougher N.L."/>
            <person name="Buchanan P."/>
            <person name="Buyck B."/>
            <person name="Bense V."/>
            <person name="Catcheside P."/>
            <person name="Chovatia M."/>
            <person name="Cooper J."/>
            <person name="Damon W."/>
            <person name="Desjardin D."/>
            <person name="Finy P."/>
            <person name="Geml J."/>
            <person name="Haridas S."/>
            <person name="Hughes K."/>
            <person name="Justo A."/>
            <person name="Karasinski D."/>
            <person name="Kautmanova I."/>
            <person name="Kiss B."/>
            <person name="Kocsube S."/>
            <person name="Kotiranta H."/>
            <person name="LaButti K.M."/>
            <person name="Lechner B.E."/>
            <person name="Liimatainen K."/>
            <person name="Lipzen A."/>
            <person name="Lukacs Z."/>
            <person name="Mihaltcheva S."/>
            <person name="Morgado L.N."/>
            <person name="Niskanen T."/>
            <person name="Noordeloos M.E."/>
            <person name="Ohm R.A."/>
            <person name="Ortiz-Santana B."/>
            <person name="Ovrebo C."/>
            <person name="Racz N."/>
            <person name="Riley R."/>
            <person name="Savchenko A."/>
            <person name="Shiryaev A."/>
            <person name="Soop K."/>
            <person name="Spirin V."/>
            <person name="Szebenyi C."/>
            <person name="Tomsovsky M."/>
            <person name="Tulloss R.E."/>
            <person name="Uehling J."/>
            <person name="Grigoriev I.V."/>
            <person name="Vagvolgyi C."/>
            <person name="Papp T."/>
            <person name="Martin F.M."/>
            <person name="Miettinen O."/>
            <person name="Hibbett D.S."/>
            <person name="Nagy L.G."/>
        </authorList>
    </citation>
    <scope>NUCLEOTIDE SEQUENCE [LARGE SCALE GENOMIC DNA]</scope>
    <source>
        <strain evidence="2 3">CBS 962.96</strain>
    </source>
</reference>
<organism evidence="2 3">
    <name type="scientific">Dendrothele bispora (strain CBS 962.96)</name>
    <dbReference type="NCBI Taxonomy" id="1314807"/>
    <lineage>
        <taxon>Eukaryota</taxon>
        <taxon>Fungi</taxon>
        <taxon>Dikarya</taxon>
        <taxon>Basidiomycota</taxon>
        <taxon>Agaricomycotina</taxon>
        <taxon>Agaricomycetes</taxon>
        <taxon>Agaricomycetidae</taxon>
        <taxon>Agaricales</taxon>
        <taxon>Agaricales incertae sedis</taxon>
        <taxon>Dendrothele</taxon>
    </lineage>
</organism>
<feature type="compositionally biased region" description="Pro residues" evidence="1">
    <location>
        <begin position="101"/>
        <end position="112"/>
    </location>
</feature>
<evidence type="ECO:0000313" key="2">
    <source>
        <dbReference type="EMBL" id="THU82044.1"/>
    </source>
</evidence>
<feature type="compositionally biased region" description="Polar residues" evidence="1">
    <location>
        <begin position="495"/>
        <end position="504"/>
    </location>
</feature>
<gene>
    <name evidence="2" type="ORF">K435DRAFT_463506</name>
</gene>
<keyword evidence="3" id="KW-1185">Reference proteome</keyword>
<feature type="region of interest" description="Disordered" evidence="1">
    <location>
        <begin position="220"/>
        <end position="241"/>
    </location>
</feature>